<dbReference type="Pfam" id="PF05859">
    <property type="entry name" value="Mis12"/>
    <property type="match status" value="1"/>
</dbReference>
<sequence length="323" mass="36943">MNLSTDVGFAALSRSKTVSRFSSVSSNVFPKMMMSSRYHPRWMTLQWCHGDNRRNIVTEARRLIPPSAEFTMSVEPKSQEENVTDVIPRGSHDAARVQQYEYETQHFMFTPKSFIDGVYNQILVYINDGITAMQGVMKKQFPEAESELNLEDGYRAILSRYIKVIDQAFDKLESYLLRNIFHIPEDVLLPEDEVHSKPYSVEDDALLDAQLESLQKQIMALNYTNACLRSELQDINIVETKCTEAQEELRKLTQILKDYNVTQCQESLHFLHGSGEVLLNNLQQVETLMQSSSTTPEGSKTAQKRDQKKARLGESTSSKLAKK</sequence>
<evidence type="ECO:0000256" key="8">
    <source>
        <dbReference type="ARBA" id="ARBA00023054"/>
    </source>
</evidence>
<evidence type="ECO:0000256" key="11">
    <source>
        <dbReference type="SAM" id="Coils"/>
    </source>
</evidence>
<dbReference type="InterPro" id="IPR008685">
    <property type="entry name" value="Centromere_Mis12"/>
</dbReference>
<keyword evidence="4" id="KW-0158">Chromosome</keyword>
<feature type="compositionally biased region" description="Basic and acidic residues" evidence="12">
    <location>
        <begin position="303"/>
        <end position="312"/>
    </location>
</feature>
<protein>
    <recommendedName>
        <fullName evidence="3">Protein MIS12 homolog</fullName>
    </recommendedName>
</protein>
<keyword evidence="10" id="KW-0137">Centromere</keyword>
<name>A0ABM1DZD6_PRICU</name>
<evidence type="ECO:0000256" key="5">
    <source>
        <dbReference type="ARBA" id="ARBA00022618"/>
    </source>
</evidence>
<proteinExistence type="inferred from homology"/>
<keyword evidence="6" id="KW-0498">Mitosis</keyword>
<dbReference type="PANTHER" id="PTHR14527:SF2">
    <property type="entry name" value="PROTEIN MIS12 HOMOLOG"/>
    <property type="match status" value="1"/>
</dbReference>
<feature type="compositionally biased region" description="Polar residues" evidence="12">
    <location>
        <begin position="289"/>
        <end position="301"/>
    </location>
</feature>
<feature type="coiled-coil region" evidence="11">
    <location>
        <begin position="211"/>
        <end position="262"/>
    </location>
</feature>
<comment type="subcellular location">
    <subcellularLocation>
        <location evidence="1">Chromosome</location>
        <location evidence="1">Centromere</location>
        <location evidence="1">Kinetochore</location>
    </subcellularLocation>
</comment>
<keyword evidence="13" id="KW-1185">Reference proteome</keyword>
<evidence type="ECO:0000256" key="1">
    <source>
        <dbReference type="ARBA" id="ARBA00004629"/>
    </source>
</evidence>
<dbReference type="Proteomes" id="UP000695022">
    <property type="component" value="Unplaced"/>
</dbReference>
<feature type="compositionally biased region" description="Polar residues" evidence="12">
    <location>
        <begin position="314"/>
        <end position="323"/>
    </location>
</feature>
<evidence type="ECO:0000256" key="6">
    <source>
        <dbReference type="ARBA" id="ARBA00022776"/>
    </source>
</evidence>
<evidence type="ECO:0000256" key="10">
    <source>
        <dbReference type="ARBA" id="ARBA00023328"/>
    </source>
</evidence>
<keyword evidence="9" id="KW-0131">Cell cycle</keyword>
<keyword evidence="7" id="KW-0995">Kinetochore</keyword>
<dbReference type="PANTHER" id="PTHR14527">
    <property type="entry name" value="PROTEIN MIS12 HOMOLOG"/>
    <property type="match status" value="1"/>
</dbReference>
<keyword evidence="5" id="KW-0132">Cell division</keyword>
<feature type="region of interest" description="Disordered" evidence="12">
    <location>
        <begin position="289"/>
        <end position="323"/>
    </location>
</feature>
<evidence type="ECO:0000256" key="12">
    <source>
        <dbReference type="SAM" id="MobiDB-lite"/>
    </source>
</evidence>
<evidence type="ECO:0000313" key="13">
    <source>
        <dbReference type="Proteomes" id="UP000695022"/>
    </source>
</evidence>
<evidence type="ECO:0000256" key="2">
    <source>
        <dbReference type="ARBA" id="ARBA00008643"/>
    </source>
</evidence>
<evidence type="ECO:0000313" key="14">
    <source>
        <dbReference type="RefSeq" id="XP_014665307.1"/>
    </source>
</evidence>
<dbReference type="RefSeq" id="XP_014665307.1">
    <property type="nucleotide sequence ID" value="XM_014809821.1"/>
</dbReference>
<evidence type="ECO:0000256" key="3">
    <source>
        <dbReference type="ARBA" id="ARBA00013793"/>
    </source>
</evidence>
<accession>A0ABM1DZD6</accession>
<evidence type="ECO:0000256" key="9">
    <source>
        <dbReference type="ARBA" id="ARBA00023306"/>
    </source>
</evidence>
<reference evidence="14" key="1">
    <citation type="submission" date="2025-08" db="UniProtKB">
        <authorList>
            <consortium name="RefSeq"/>
        </authorList>
    </citation>
    <scope>IDENTIFICATION</scope>
</reference>
<evidence type="ECO:0000256" key="7">
    <source>
        <dbReference type="ARBA" id="ARBA00022838"/>
    </source>
</evidence>
<gene>
    <name evidence="14" type="primary">LOC106807488</name>
</gene>
<dbReference type="GeneID" id="106807488"/>
<keyword evidence="8 11" id="KW-0175">Coiled coil</keyword>
<evidence type="ECO:0000256" key="4">
    <source>
        <dbReference type="ARBA" id="ARBA00022454"/>
    </source>
</evidence>
<comment type="similarity">
    <text evidence="2">Belongs to the mis12 family.</text>
</comment>
<organism evidence="13 14">
    <name type="scientific">Priapulus caudatus</name>
    <name type="common">Priapulid worm</name>
    <dbReference type="NCBI Taxonomy" id="37621"/>
    <lineage>
        <taxon>Eukaryota</taxon>
        <taxon>Metazoa</taxon>
        <taxon>Ecdysozoa</taxon>
        <taxon>Scalidophora</taxon>
        <taxon>Priapulida</taxon>
        <taxon>Priapulimorpha</taxon>
        <taxon>Priapulimorphida</taxon>
        <taxon>Priapulidae</taxon>
        <taxon>Priapulus</taxon>
    </lineage>
</organism>